<evidence type="ECO:0000313" key="1">
    <source>
        <dbReference type="EMBL" id="CAA9264618.1"/>
    </source>
</evidence>
<protein>
    <submittedName>
        <fullName evidence="1">Uncharacterized protein</fullName>
    </submittedName>
</protein>
<accession>A0A6J4IXE9</accession>
<dbReference type="EMBL" id="CADCTR010000797">
    <property type="protein sequence ID" value="CAA9264618.1"/>
    <property type="molecule type" value="Genomic_DNA"/>
</dbReference>
<sequence length="83" mass="9443">MLLQFGAAKKRAVQQGDVRLPCDDSLDVPKFWVVRGVGIGWSQDFRHAVLQVIRNDLEHDVAELLQIKPRAFIACSELVCRRL</sequence>
<name>A0A6J4IXE9_9CHLR</name>
<gene>
    <name evidence="1" type="ORF">AVDCRST_MAG93-2342</name>
</gene>
<proteinExistence type="predicted"/>
<organism evidence="1">
    <name type="scientific">uncultured Chloroflexia bacterium</name>
    <dbReference type="NCBI Taxonomy" id="1672391"/>
    <lineage>
        <taxon>Bacteria</taxon>
        <taxon>Bacillati</taxon>
        <taxon>Chloroflexota</taxon>
        <taxon>Chloroflexia</taxon>
        <taxon>environmental samples</taxon>
    </lineage>
</organism>
<dbReference type="AlphaFoldDB" id="A0A6J4IXE9"/>
<reference evidence="1" key="1">
    <citation type="submission" date="2020-02" db="EMBL/GenBank/DDBJ databases">
        <authorList>
            <person name="Meier V. D."/>
        </authorList>
    </citation>
    <scope>NUCLEOTIDE SEQUENCE</scope>
    <source>
        <strain evidence="1">AVDCRST_MAG93</strain>
    </source>
</reference>